<feature type="domain" description="JAB1/MPN/MOV34 metalloenzyme" evidence="2">
    <location>
        <begin position="27"/>
        <end position="131"/>
    </location>
</feature>
<feature type="region of interest" description="Disordered" evidence="1">
    <location>
        <begin position="1"/>
        <end position="21"/>
    </location>
</feature>
<organism evidence="4">
    <name type="scientific">Candida tenuis (strain ATCC 10573 / BCRC 21748 / CBS 615 / JCM 9827 / NBRC 10315 / NRRL Y-1498 / VKM Y-70)</name>
    <name type="common">Yeast</name>
    <name type="synonym">Yamadazyma tenuis</name>
    <dbReference type="NCBI Taxonomy" id="590646"/>
    <lineage>
        <taxon>Eukaryota</taxon>
        <taxon>Fungi</taxon>
        <taxon>Dikarya</taxon>
        <taxon>Ascomycota</taxon>
        <taxon>Saccharomycotina</taxon>
        <taxon>Pichiomycetes</taxon>
        <taxon>Debaryomycetaceae</taxon>
        <taxon>Yamadazyma</taxon>
    </lineage>
</organism>
<dbReference type="STRING" id="590646.G3BCK7"/>
<dbReference type="OrthoDB" id="25498at2759"/>
<dbReference type="GeneID" id="18248214"/>
<dbReference type="PANTHER" id="PTHR10540:SF6">
    <property type="entry name" value="EUKARYOTIC TRANSLATION INITIATION FACTOR 3 SUBUNIT F"/>
    <property type="match status" value="1"/>
</dbReference>
<dbReference type="Gene3D" id="3.40.140.10">
    <property type="entry name" value="Cytidine Deaminase, domain 2"/>
    <property type="match status" value="1"/>
</dbReference>
<dbReference type="AlphaFoldDB" id="G3BCK7"/>
<accession>G3BCK7</accession>
<dbReference type="Pfam" id="PF01398">
    <property type="entry name" value="JAB"/>
    <property type="match status" value="1"/>
</dbReference>
<dbReference type="EMBL" id="GL996528">
    <property type="protein sequence ID" value="EGV61045.1"/>
    <property type="molecule type" value="Genomic_DNA"/>
</dbReference>
<dbReference type="PANTHER" id="PTHR10540">
    <property type="entry name" value="EUKARYOTIC TRANSLATION INITIATION FACTOR 3 SUBUNIT F-RELATED"/>
    <property type="match status" value="1"/>
</dbReference>
<dbReference type="GO" id="GO:0003743">
    <property type="term" value="F:translation initiation factor activity"/>
    <property type="evidence" value="ECO:0007669"/>
    <property type="project" value="TreeGrafter"/>
</dbReference>
<dbReference type="GO" id="GO:0031369">
    <property type="term" value="F:translation initiation factor binding"/>
    <property type="evidence" value="ECO:0007669"/>
    <property type="project" value="TreeGrafter"/>
</dbReference>
<evidence type="ECO:0000313" key="3">
    <source>
        <dbReference type="EMBL" id="EGV61045.1"/>
    </source>
</evidence>
<dbReference type="GO" id="GO:0008237">
    <property type="term" value="F:metallopeptidase activity"/>
    <property type="evidence" value="ECO:0007669"/>
    <property type="project" value="InterPro"/>
</dbReference>
<dbReference type="InterPro" id="IPR000555">
    <property type="entry name" value="JAMM/MPN+_dom"/>
</dbReference>
<sequence length="329" mass="36460">MSATTSMHLVRPGVSAPGASSTTTACNVKIHATAFIRILEIVAKQSISKDKRIIGTLLGYRSDDGSGFEVRDAFMVPCDETGDSIAIADHEHKVSYQLYKKAHPKESVLGWFGTSKQIDNSTGLIHDFYSKGSDRAFPYPAIYLNVNYRDENDQVINPQVSTYIGSTVGKVATGQKVGWKTQSSVNSYVFHPIPNQIMSGTTTEKLALDSLVENHINQTPTTFSGNEVNDLSNLKKQINIVVASIDKLAQHLDSFDINNDNDLQLLRTLTNNLSSRPQSLFNLDELKKHFGAYNQDVIMIEYLTKVVKEQIELSARLTATAESEKKDRE</sequence>
<evidence type="ECO:0000313" key="4">
    <source>
        <dbReference type="Proteomes" id="UP000000707"/>
    </source>
</evidence>
<dbReference type="EMBL" id="GL996528">
    <property type="protein sequence ID" value="EGV61044.1"/>
    <property type="molecule type" value="Genomic_DNA"/>
</dbReference>
<dbReference type="Proteomes" id="UP000000707">
    <property type="component" value="Unassembled WGS sequence"/>
</dbReference>
<dbReference type="HOGENOM" id="CLU_027018_0_0_1"/>
<protein>
    <recommendedName>
        <fullName evidence="2">JAB1/MPN/MOV34 metalloenzyme domain-containing protein</fullName>
    </recommendedName>
</protein>
<gene>
    <name evidence="3" type="ORF">CANTEDRAFT_116248</name>
</gene>
<name>G3BCK7_CANTC</name>
<keyword evidence="4" id="KW-1185">Reference proteome</keyword>
<evidence type="ECO:0000259" key="2">
    <source>
        <dbReference type="Pfam" id="PF01398"/>
    </source>
</evidence>
<proteinExistence type="predicted"/>
<dbReference type="KEGG" id="cten:18248214"/>
<evidence type="ECO:0000256" key="1">
    <source>
        <dbReference type="SAM" id="MobiDB-lite"/>
    </source>
</evidence>
<dbReference type="eggNOG" id="KOG2975">
    <property type="taxonomic scope" value="Eukaryota"/>
</dbReference>
<dbReference type="RefSeq" id="XP_006690259.1">
    <property type="nucleotide sequence ID" value="XM_006690196.1"/>
</dbReference>
<reference evidence="3 4" key="1">
    <citation type="journal article" date="2011" name="Proc. Natl. Acad. Sci. U.S.A.">
        <title>Comparative genomics of xylose-fermenting fungi for enhanced biofuel production.</title>
        <authorList>
            <person name="Wohlbach D.J."/>
            <person name="Kuo A."/>
            <person name="Sato T.K."/>
            <person name="Potts K.M."/>
            <person name="Salamov A.A."/>
            <person name="LaButti K.M."/>
            <person name="Sun H."/>
            <person name="Clum A."/>
            <person name="Pangilinan J.L."/>
            <person name="Lindquist E.A."/>
            <person name="Lucas S."/>
            <person name="Lapidus A."/>
            <person name="Jin M."/>
            <person name="Gunawan C."/>
            <person name="Balan V."/>
            <person name="Dale B.E."/>
            <person name="Jeffries T.W."/>
            <person name="Zinkel R."/>
            <person name="Barry K.W."/>
            <person name="Grigoriev I.V."/>
            <person name="Gasch A.P."/>
        </authorList>
    </citation>
    <scope>NUCLEOTIDE SEQUENCE [LARGE SCALE GENOMIC DNA]</scope>
    <source>
        <strain evidence="3">ATCC 10573</strain>
        <strain evidence="4">ATCC 10573 / BCRC 21748 / CBS 615 / JCM 9827 / NBRC 10315 / NRRL Y-1498 / VKM Y-70</strain>
    </source>
</reference>
<dbReference type="GO" id="GO:0071541">
    <property type="term" value="C:eukaryotic translation initiation factor 3 complex, eIF3m"/>
    <property type="evidence" value="ECO:0007669"/>
    <property type="project" value="TreeGrafter"/>
</dbReference>